<dbReference type="GO" id="GO:0009097">
    <property type="term" value="P:isoleucine biosynthetic process"/>
    <property type="evidence" value="ECO:0007669"/>
    <property type="project" value="TreeGrafter"/>
</dbReference>
<evidence type="ECO:0000256" key="4">
    <source>
        <dbReference type="ARBA" id="ARBA00023239"/>
    </source>
</evidence>
<dbReference type="Proteomes" id="UP000244066">
    <property type="component" value="Unassembled WGS sequence"/>
</dbReference>
<comment type="similarity">
    <text evidence="2">Belongs to the threonine synthase family.</text>
</comment>
<proteinExistence type="inferred from homology"/>
<keyword evidence="3" id="KW-0663">Pyridoxal phosphate</keyword>
<reference evidence="7 8" key="1">
    <citation type="submission" date="2017-04" db="EMBL/GenBank/DDBJ databases">
        <title>Draft Aigarchaeota genome from a New Zealand hot spring.</title>
        <authorList>
            <person name="Reysenbach A.-L."/>
            <person name="Donaho J.A."/>
            <person name="Gerhart J."/>
            <person name="Kelley J.F."/>
            <person name="Kouba K."/>
            <person name="Podar M."/>
            <person name="Stott M."/>
        </authorList>
    </citation>
    <scope>NUCLEOTIDE SEQUENCE [LARGE SCALE GENOMIC DNA]</scope>
    <source>
        <strain evidence="7">NZ13_MG1</strain>
    </source>
</reference>
<protein>
    <recommendedName>
        <fullName evidence="5">Threonine synthase</fullName>
        <ecNumber evidence="5">4.2.3.1</ecNumber>
    </recommendedName>
</protein>
<name>A0A2R7Y0K6_9ARCH</name>
<gene>
    <name evidence="7" type="ORF">B9J98_07780</name>
</gene>
<dbReference type="Pfam" id="PF00291">
    <property type="entry name" value="PALP"/>
    <property type="match status" value="1"/>
</dbReference>
<dbReference type="GO" id="GO:0003941">
    <property type="term" value="F:L-serine ammonia-lyase activity"/>
    <property type="evidence" value="ECO:0007669"/>
    <property type="project" value="TreeGrafter"/>
</dbReference>
<evidence type="ECO:0000313" key="7">
    <source>
        <dbReference type="EMBL" id="PUA31080.1"/>
    </source>
</evidence>
<evidence type="ECO:0000256" key="2">
    <source>
        <dbReference type="ARBA" id="ARBA00005517"/>
    </source>
</evidence>
<accession>A0A2R7Y0K6</accession>
<feature type="domain" description="Tryptophan synthase beta chain-like PALP" evidence="6">
    <location>
        <begin position="14"/>
        <end position="273"/>
    </location>
</feature>
<organism evidence="7 8">
    <name type="scientific">Candidatus Terraquivivens tikiterensis</name>
    <dbReference type="NCBI Taxonomy" id="1980982"/>
    <lineage>
        <taxon>Archaea</taxon>
        <taxon>Nitrososphaerota</taxon>
        <taxon>Candidatus Wolframiiraptoraceae</taxon>
        <taxon>Candidatus Terraquivivens</taxon>
    </lineage>
</organism>
<dbReference type="GO" id="GO:0006565">
    <property type="term" value="P:L-serine catabolic process"/>
    <property type="evidence" value="ECO:0007669"/>
    <property type="project" value="TreeGrafter"/>
</dbReference>
<keyword evidence="4" id="KW-0456">Lyase</keyword>
<evidence type="ECO:0000256" key="1">
    <source>
        <dbReference type="ARBA" id="ARBA00001933"/>
    </source>
</evidence>
<dbReference type="InterPro" id="IPR036052">
    <property type="entry name" value="TrpB-like_PALP_sf"/>
</dbReference>
<dbReference type="GO" id="GO:0004794">
    <property type="term" value="F:threonine deaminase activity"/>
    <property type="evidence" value="ECO:0007669"/>
    <property type="project" value="TreeGrafter"/>
</dbReference>
<dbReference type="SUPFAM" id="SSF53686">
    <property type="entry name" value="Tryptophan synthase beta subunit-like PLP-dependent enzymes"/>
    <property type="match status" value="1"/>
</dbReference>
<dbReference type="AlphaFoldDB" id="A0A2R7Y0K6"/>
<dbReference type="NCBIfam" id="TIGR00260">
    <property type="entry name" value="thrC"/>
    <property type="match status" value="1"/>
</dbReference>
<dbReference type="EMBL" id="NDWU01000027">
    <property type="protein sequence ID" value="PUA31080.1"/>
    <property type="molecule type" value="Genomic_DNA"/>
</dbReference>
<sequence length="304" mass="32504">MGNKFYLRLSVLKLLATAKEFRLSSVGCASTGNLASATAAHAAKAGLPCYVFMPFDVERNKILQATQYGAEVVLVKGTYDDVNRLAHISCDLYDVGIVNVNLRPYYVEGSKTMAFEIAEQLGWRVPEHIIVPMASGALLCALYKGLKELEELGIVEGSARISGAQPQGCSPIVDAFKKGLDHVIPVERPTTLVKNLAIGMPGDGTFALKTVRQSGGVCEAVSDREALEAVRLLARTEGIFAEPGGAITVAVLKRLLDDGKVDSSEEVVCCVTGAGFKALESIPQEIQTKLISPKADMLSSVFVR</sequence>
<dbReference type="EC" id="4.2.3.1" evidence="5"/>
<evidence type="ECO:0000256" key="3">
    <source>
        <dbReference type="ARBA" id="ARBA00022898"/>
    </source>
</evidence>
<dbReference type="PANTHER" id="PTHR48078">
    <property type="entry name" value="THREONINE DEHYDRATASE, MITOCHONDRIAL-RELATED"/>
    <property type="match status" value="1"/>
</dbReference>
<evidence type="ECO:0000259" key="6">
    <source>
        <dbReference type="Pfam" id="PF00291"/>
    </source>
</evidence>
<dbReference type="GO" id="GO:0009088">
    <property type="term" value="P:threonine biosynthetic process"/>
    <property type="evidence" value="ECO:0007669"/>
    <property type="project" value="UniProtKB-UniRule"/>
</dbReference>
<evidence type="ECO:0000256" key="5">
    <source>
        <dbReference type="NCBIfam" id="TIGR00260"/>
    </source>
</evidence>
<dbReference type="InterPro" id="IPR001926">
    <property type="entry name" value="TrpB-like_PALP"/>
</dbReference>
<dbReference type="InterPro" id="IPR050147">
    <property type="entry name" value="Ser/Thr_Dehydratase"/>
</dbReference>
<evidence type="ECO:0000313" key="8">
    <source>
        <dbReference type="Proteomes" id="UP000244066"/>
    </source>
</evidence>
<dbReference type="Gene3D" id="3.40.50.1100">
    <property type="match status" value="2"/>
</dbReference>
<comment type="caution">
    <text evidence="7">The sequence shown here is derived from an EMBL/GenBank/DDBJ whole genome shotgun (WGS) entry which is preliminary data.</text>
</comment>
<dbReference type="CDD" id="cd01563">
    <property type="entry name" value="Thr-synth_1"/>
    <property type="match status" value="1"/>
</dbReference>
<dbReference type="PANTHER" id="PTHR48078:SF6">
    <property type="entry name" value="L-THREONINE DEHYDRATASE CATABOLIC TDCB"/>
    <property type="match status" value="1"/>
</dbReference>
<comment type="cofactor">
    <cofactor evidence="1">
        <name>pyridoxal 5'-phosphate</name>
        <dbReference type="ChEBI" id="CHEBI:597326"/>
    </cofactor>
</comment>
<dbReference type="InterPro" id="IPR004450">
    <property type="entry name" value="Thr_synthase-like"/>
</dbReference>
<dbReference type="GO" id="GO:0006567">
    <property type="term" value="P:L-threonine catabolic process"/>
    <property type="evidence" value="ECO:0007669"/>
    <property type="project" value="TreeGrafter"/>
</dbReference>
<dbReference type="GO" id="GO:0004795">
    <property type="term" value="F:threonine synthase activity"/>
    <property type="evidence" value="ECO:0007669"/>
    <property type="project" value="UniProtKB-UniRule"/>
</dbReference>